<proteinExistence type="inferred from homology"/>
<dbReference type="GO" id="GO:0006298">
    <property type="term" value="P:mismatch repair"/>
    <property type="evidence" value="ECO:0007669"/>
    <property type="project" value="TreeGrafter"/>
</dbReference>
<evidence type="ECO:0000256" key="3">
    <source>
        <dbReference type="ARBA" id="ARBA00022603"/>
    </source>
</evidence>
<protein>
    <recommendedName>
        <fullName evidence="2 7">Site-specific DNA-methyltransferase (adenine-specific)</fullName>
        <ecNumber evidence="2 7">2.1.1.72</ecNumber>
    </recommendedName>
</protein>
<dbReference type="PANTHER" id="PTHR30481:SF3">
    <property type="entry name" value="DNA ADENINE METHYLASE"/>
    <property type="match status" value="1"/>
</dbReference>
<dbReference type="PIRSF" id="PIRSF000398">
    <property type="entry name" value="M_m6A_EcoRV"/>
    <property type="match status" value="1"/>
</dbReference>
<keyword evidence="3 7" id="KW-0489">Methyltransferase</keyword>
<evidence type="ECO:0000256" key="1">
    <source>
        <dbReference type="ARBA" id="ARBA00006594"/>
    </source>
</evidence>
<dbReference type="InterPro" id="IPR002052">
    <property type="entry name" value="DNA_methylase_N6_adenine_CS"/>
</dbReference>
<dbReference type="InterPro" id="IPR012263">
    <property type="entry name" value="M_m6A_EcoRV"/>
</dbReference>
<accession>A0A6B1F762</accession>
<comment type="similarity">
    <text evidence="1 7">Belongs to the N(4)/N(6)-methyltransferase family.</text>
</comment>
<evidence type="ECO:0000256" key="2">
    <source>
        <dbReference type="ARBA" id="ARBA00011900"/>
    </source>
</evidence>
<keyword evidence="5 7" id="KW-0949">S-adenosyl-L-methionine</keyword>
<dbReference type="EMBL" id="VYDO01000107">
    <property type="protein sequence ID" value="MYG38007.1"/>
    <property type="molecule type" value="Genomic_DNA"/>
</dbReference>
<dbReference type="GO" id="GO:0009007">
    <property type="term" value="F:site-specific DNA-methyltransferase (adenine-specific) activity"/>
    <property type="evidence" value="ECO:0007669"/>
    <property type="project" value="UniProtKB-UniRule"/>
</dbReference>
<dbReference type="EC" id="2.1.1.72" evidence="2 7"/>
<dbReference type="Pfam" id="PF02086">
    <property type="entry name" value="MethyltransfD12"/>
    <property type="match status" value="1"/>
</dbReference>
<dbReference type="GO" id="GO:0009307">
    <property type="term" value="P:DNA restriction-modification system"/>
    <property type="evidence" value="ECO:0007669"/>
    <property type="project" value="InterPro"/>
</dbReference>
<dbReference type="PRINTS" id="PR00505">
    <property type="entry name" value="D12N6MTFRASE"/>
</dbReference>
<comment type="caution">
    <text evidence="8">The sequence shown here is derived from an EMBL/GenBank/DDBJ whole genome shotgun (WGS) entry which is preliminary data.</text>
</comment>
<dbReference type="InterPro" id="IPR012327">
    <property type="entry name" value="MeTrfase_D12"/>
</dbReference>
<dbReference type="PROSITE" id="PS00092">
    <property type="entry name" value="N6_MTASE"/>
    <property type="match status" value="1"/>
</dbReference>
<evidence type="ECO:0000256" key="7">
    <source>
        <dbReference type="RuleBase" id="RU361257"/>
    </source>
</evidence>
<dbReference type="Gene3D" id="3.40.50.150">
    <property type="entry name" value="Vaccinia Virus protein VP39"/>
    <property type="match status" value="1"/>
</dbReference>
<dbReference type="GO" id="GO:0043565">
    <property type="term" value="F:sequence-specific DNA binding"/>
    <property type="evidence" value="ECO:0007669"/>
    <property type="project" value="TreeGrafter"/>
</dbReference>
<evidence type="ECO:0000256" key="4">
    <source>
        <dbReference type="ARBA" id="ARBA00022679"/>
    </source>
</evidence>
<dbReference type="PANTHER" id="PTHR30481">
    <property type="entry name" value="DNA ADENINE METHYLASE"/>
    <property type="match status" value="1"/>
</dbReference>
<name>A0A6B1F762_9SYNE</name>
<dbReference type="AlphaFoldDB" id="A0A6B1F762"/>
<evidence type="ECO:0000256" key="5">
    <source>
        <dbReference type="ARBA" id="ARBA00022691"/>
    </source>
</evidence>
<dbReference type="GO" id="GO:0032259">
    <property type="term" value="P:methylation"/>
    <property type="evidence" value="ECO:0007669"/>
    <property type="project" value="UniProtKB-KW"/>
</dbReference>
<dbReference type="NCBIfam" id="TIGR00571">
    <property type="entry name" value="dam"/>
    <property type="match status" value="1"/>
</dbReference>
<reference evidence="8" key="1">
    <citation type="submission" date="2019-09" db="EMBL/GenBank/DDBJ databases">
        <title>Characterisation of the sponge microbiome using genome-centric metagenomics.</title>
        <authorList>
            <person name="Engelberts J.P."/>
            <person name="Robbins S.J."/>
            <person name="De Goeij J.M."/>
            <person name="Aranda M."/>
            <person name="Bell S.C."/>
            <person name="Webster N.S."/>
        </authorList>
    </citation>
    <scope>NUCLEOTIDE SEQUENCE</scope>
    <source>
        <strain evidence="8">SB0676_bin_10</strain>
    </source>
</reference>
<dbReference type="GO" id="GO:1904047">
    <property type="term" value="F:S-adenosyl-L-methionine binding"/>
    <property type="evidence" value="ECO:0007669"/>
    <property type="project" value="TreeGrafter"/>
</dbReference>
<gene>
    <name evidence="8" type="ORF">F4162_03165</name>
</gene>
<dbReference type="InterPro" id="IPR029063">
    <property type="entry name" value="SAM-dependent_MTases_sf"/>
</dbReference>
<evidence type="ECO:0000256" key="6">
    <source>
        <dbReference type="ARBA" id="ARBA00047942"/>
    </source>
</evidence>
<sequence length="284" mass="33036">MAGIRECVDHAVQVPPLKIQGIKTKAIPLIQGSVAWEGSGRWIEPFVGSAVVPFNIKPERALLGDANPHMIRFYAAIQQETVTVTTVRTFLEREGAHLLRDGQEHYYRVRERFNERHDPHDFLFLNRACFNGLVRFNKKGNFNTPFCRKPERFRPAYITKICNQVQHAADSMAGKSWEFVCADWADILSQARKDDFVYCDPPYAGRFTDYFNSWADDDALRLEDDLKTLPCPFLYSMWSENKYRKNERLYKAFSEYEIRTFSHFYHLGATESLRNRMTEALVVG</sequence>
<dbReference type="InterPro" id="IPR023095">
    <property type="entry name" value="Ade_MeTrfase_dom_2"/>
</dbReference>
<evidence type="ECO:0000313" key="8">
    <source>
        <dbReference type="EMBL" id="MYG38007.1"/>
    </source>
</evidence>
<dbReference type="Gene3D" id="1.10.1020.10">
    <property type="entry name" value="Adenine-specific Methyltransferase, Domain 2"/>
    <property type="match status" value="1"/>
</dbReference>
<dbReference type="SUPFAM" id="SSF53335">
    <property type="entry name" value="S-adenosyl-L-methionine-dependent methyltransferases"/>
    <property type="match status" value="1"/>
</dbReference>
<organism evidence="8">
    <name type="scientific">Synechococcus sp. SB0676_bin_10</name>
    <dbReference type="NCBI Taxonomy" id="2604869"/>
    <lineage>
        <taxon>Bacteria</taxon>
        <taxon>Bacillati</taxon>
        <taxon>Cyanobacteriota</taxon>
        <taxon>Cyanophyceae</taxon>
        <taxon>Synechococcales</taxon>
        <taxon>Synechococcaceae</taxon>
        <taxon>Synechococcus</taxon>
    </lineage>
</organism>
<keyword evidence="4 7" id="KW-0808">Transferase</keyword>
<comment type="catalytic activity">
    <reaction evidence="6 7">
        <text>a 2'-deoxyadenosine in DNA + S-adenosyl-L-methionine = an N(6)-methyl-2'-deoxyadenosine in DNA + S-adenosyl-L-homocysteine + H(+)</text>
        <dbReference type="Rhea" id="RHEA:15197"/>
        <dbReference type="Rhea" id="RHEA-COMP:12418"/>
        <dbReference type="Rhea" id="RHEA-COMP:12419"/>
        <dbReference type="ChEBI" id="CHEBI:15378"/>
        <dbReference type="ChEBI" id="CHEBI:57856"/>
        <dbReference type="ChEBI" id="CHEBI:59789"/>
        <dbReference type="ChEBI" id="CHEBI:90615"/>
        <dbReference type="ChEBI" id="CHEBI:90616"/>
        <dbReference type="EC" id="2.1.1.72"/>
    </reaction>
</comment>